<evidence type="ECO:0000256" key="2">
    <source>
        <dbReference type="SAM" id="MobiDB-lite"/>
    </source>
</evidence>
<dbReference type="EMBL" id="CAJVPJ010003146">
    <property type="protein sequence ID" value="CAG8635887.1"/>
    <property type="molecule type" value="Genomic_DNA"/>
</dbReference>
<feature type="compositionally biased region" description="Basic residues" evidence="2">
    <location>
        <begin position="781"/>
        <end position="791"/>
    </location>
</feature>
<keyword evidence="1" id="KW-0479">Metal-binding</keyword>
<organism evidence="4 5">
    <name type="scientific">Paraglomus occultum</name>
    <dbReference type="NCBI Taxonomy" id="144539"/>
    <lineage>
        <taxon>Eukaryota</taxon>
        <taxon>Fungi</taxon>
        <taxon>Fungi incertae sedis</taxon>
        <taxon>Mucoromycota</taxon>
        <taxon>Glomeromycotina</taxon>
        <taxon>Glomeromycetes</taxon>
        <taxon>Paraglomerales</taxon>
        <taxon>Paraglomeraceae</taxon>
        <taxon>Paraglomus</taxon>
    </lineage>
</organism>
<evidence type="ECO:0000259" key="3">
    <source>
        <dbReference type="PROSITE" id="PS50966"/>
    </source>
</evidence>
<reference evidence="4" key="1">
    <citation type="submission" date="2021-06" db="EMBL/GenBank/DDBJ databases">
        <authorList>
            <person name="Kallberg Y."/>
            <person name="Tangrot J."/>
            <person name="Rosling A."/>
        </authorList>
    </citation>
    <scope>NUCLEOTIDE SEQUENCE</scope>
    <source>
        <strain evidence="4">IA702</strain>
    </source>
</reference>
<dbReference type="AlphaFoldDB" id="A0A9N9GYJ4"/>
<keyword evidence="5" id="KW-1185">Reference proteome</keyword>
<proteinExistence type="predicted"/>
<keyword evidence="1" id="KW-0863">Zinc-finger</keyword>
<dbReference type="Proteomes" id="UP000789572">
    <property type="component" value="Unassembled WGS sequence"/>
</dbReference>
<sequence>IFSWSLLPDILKPILPCDYTYLIQRFDILSPYRTQENFDVENFELDAFVNVCNEEGALEWFAAFESYSKTTMPQTRGFKVTGNRVLFRQLRHCIHSHQVRQKQGNRIKKRQHSPRERDINCTASIHIRLERQKLTHSHPLEINIKFTHNHVINSAESLSFRRVKSEVCERLVELFKDGHSPASALCAYEDELYLNTTNDQELLEMLSDRAFNPDYDTVLRLFRKYRETALGSRNGKSMFERLKSMVEEYNNSGRGKAVLQEFDAKTGKAFILCIVTGLMQRVHEKIPQARELCYMDASASFEHLNMSITLLYTSCAVGALPLGLFITSDELEITLEKAINLLKTILPEYAFFGRGPQVGPIIFLTDDSRAERNALEMCWPQGIRLLCTFHVLQSFWRWLHDLKHHIKKEDRAPIMEKMKKILYASSGLEMDAHFDEFKNSYYSYPLLRKHFGFLWERRQFWALSFRVGLPTRGNNTNNYVERGFGILKDIIFARTQAYNIVQVFQFVVTNMERFYERRLLGIAHKHPGHLRIAKRFLCPGWEEVNVNSIKETGIRNEFSVLSTRQDNLFYIVNSEFGTCTCPVGVSGAPCKHQGAVAMKYSIAIFNFIPSSTLEDRMVYAYIALGYTAENISFYASLQAKFTPQDQGSMLQSGSSNNILDKFIERRVSDKEDTGINCTAFATFLEEMKADYQNAGPQLGTALDKFAERYRSAKSKSIPRLISYLYDLNRNLDPTSRVKSGSMIRVQVESIKRRKVEGAGGRKRLPVTVSEEKENLDPHVIPARKKKATAKK</sequence>
<evidence type="ECO:0000313" key="5">
    <source>
        <dbReference type="Proteomes" id="UP000789572"/>
    </source>
</evidence>
<evidence type="ECO:0000256" key="1">
    <source>
        <dbReference type="PROSITE-ProRule" id="PRU00325"/>
    </source>
</evidence>
<dbReference type="PROSITE" id="PS50966">
    <property type="entry name" value="ZF_SWIM"/>
    <property type="match status" value="1"/>
</dbReference>
<feature type="region of interest" description="Disordered" evidence="2">
    <location>
        <begin position="754"/>
        <end position="791"/>
    </location>
</feature>
<comment type="caution">
    <text evidence="4">The sequence shown here is derived from an EMBL/GenBank/DDBJ whole genome shotgun (WGS) entry which is preliminary data.</text>
</comment>
<feature type="non-terminal residue" evidence="4">
    <location>
        <position position="1"/>
    </location>
</feature>
<dbReference type="OrthoDB" id="6784354at2759"/>
<dbReference type="Pfam" id="PF04434">
    <property type="entry name" value="SWIM"/>
    <property type="match status" value="1"/>
</dbReference>
<name>A0A9N9GYJ4_9GLOM</name>
<gene>
    <name evidence="4" type="ORF">POCULU_LOCUS9154</name>
</gene>
<feature type="domain" description="SWIM-type" evidence="3">
    <location>
        <begin position="570"/>
        <end position="601"/>
    </location>
</feature>
<dbReference type="PANTHER" id="PTHR35385:SF2">
    <property type="entry name" value="PROTEIN B, PUTATIVE-RELATED"/>
    <property type="match status" value="1"/>
</dbReference>
<keyword evidence="1" id="KW-0862">Zinc</keyword>
<dbReference type="PANTHER" id="PTHR35385">
    <property type="entry name" value="PROTEIN B, PUTATIVE-RELATED-RELATED"/>
    <property type="match status" value="1"/>
</dbReference>
<feature type="non-terminal residue" evidence="4">
    <location>
        <position position="791"/>
    </location>
</feature>
<dbReference type="InterPro" id="IPR007527">
    <property type="entry name" value="Znf_SWIM"/>
</dbReference>
<dbReference type="GO" id="GO:0008270">
    <property type="term" value="F:zinc ion binding"/>
    <property type="evidence" value="ECO:0007669"/>
    <property type="project" value="UniProtKB-KW"/>
</dbReference>
<evidence type="ECO:0000313" key="4">
    <source>
        <dbReference type="EMBL" id="CAG8635887.1"/>
    </source>
</evidence>
<protein>
    <submittedName>
        <fullName evidence="4">10705_t:CDS:1</fullName>
    </submittedName>
</protein>
<accession>A0A9N9GYJ4</accession>